<accession>A0A8J9TFA4</accession>
<evidence type="ECO:0000256" key="1">
    <source>
        <dbReference type="SAM" id="Coils"/>
    </source>
</evidence>
<dbReference type="OMA" id="HAYAYAI"/>
<proteinExistence type="predicted"/>
<keyword evidence="2" id="KW-0812">Transmembrane</keyword>
<reference evidence="3" key="1">
    <citation type="submission" date="2022-02" db="EMBL/GenBank/DDBJ databases">
        <authorList>
            <person name="Giguere J D."/>
        </authorList>
    </citation>
    <scope>NUCLEOTIDE SEQUENCE</scope>
    <source>
        <strain evidence="3">CCAP 1055/1</strain>
    </source>
</reference>
<dbReference type="Proteomes" id="UP000836788">
    <property type="component" value="Chromosome 10"/>
</dbReference>
<dbReference type="AlphaFoldDB" id="A0A8J9TFA4"/>
<evidence type="ECO:0000256" key="2">
    <source>
        <dbReference type="SAM" id="Phobius"/>
    </source>
</evidence>
<keyword evidence="1" id="KW-0175">Coiled coil</keyword>
<feature type="transmembrane region" description="Helical" evidence="2">
    <location>
        <begin position="107"/>
        <end position="126"/>
    </location>
</feature>
<dbReference type="EMBL" id="OU594951">
    <property type="protein sequence ID" value="CAG9278790.1"/>
    <property type="molecule type" value="Genomic_DNA"/>
</dbReference>
<feature type="transmembrane region" description="Helical" evidence="2">
    <location>
        <begin position="20"/>
        <end position="40"/>
    </location>
</feature>
<keyword evidence="2" id="KW-1133">Transmembrane helix</keyword>
<name>A0A8J9TFA4_PHATR</name>
<protein>
    <submittedName>
        <fullName evidence="3">Uncharacterized protein</fullName>
    </submittedName>
</protein>
<organism evidence="3">
    <name type="scientific">Phaeodactylum tricornutum</name>
    <name type="common">Diatom</name>
    <dbReference type="NCBI Taxonomy" id="2850"/>
    <lineage>
        <taxon>Eukaryota</taxon>
        <taxon>Sar</taxon>
        <taxon>Stramenopiles</taxon>
        <taxon>Ochrophyta</taxon>
        <taxon>Bacillariophyta</taxon>
        <taxon>Bacillariophyceae</taxon>
        <taxon>Bacillariophycidae</taxon>
        <taxon>Naviculales</taxon>
        <taxon>Phaeodactylaceae</taxon>
        <taxon>Phaeodactylum</taxon>
    </lineage>
</organism>
<evidence type="ECO:0000313" key="3">
    <source>
        <dbReference type="EMBL" id="CAG9278790.1"/>
    </source>
</evidence>
<gene>
    <name evidence="3" type="ORF">PTTT1_LOCUS8017</name>
</gene>
<sequence>MKYIPHPPIFVSQIRTTDVWFLLALGVTWELAVRLVLLTVKRKPAALSKKEQQLALLQLETNRKRKLGPSAFVETSKLERQVLVMEKEMEDIRERRKKQLDKLEKTLHRYGNISLAIVIFILYYGVPILTVEDMEVGLVTEASKSYLKAILFPVTSVGMGMRVSRWGLPKDISASSLGALVVVWSAQVTVGKLMDAVDAYLM</sequence>
<keyword evidence="2" id="KW-0472">Membrane</keyword>
<feature type="coiled-coil region" evidence="1">
    <location>
        <begin position="75"/>
        <end position="109"/>
    </location>
</feature>